<evidence type="ECO:0000313" key="3">
    <source>
        <dbReference type="EMBL" id="TKZ31723.1"/>
    </source>
</evidence>
<comment type="caution">
    <text evidence="3">The sequence shown here is derived from an EMBL/GenBank/DDBJ whole genome shotgun (WGS) entry which is preliminary data.</text>
</comment>
<comment type="similarity">
    <text evidence="2">Belongs to the methyl-accepting chemotaxis (MCP) protein family.</text>
</comment>
<keyword evidence="1" id="KW-0145">Chemotaxis</keyword>
<proteinExistence type="inferred from homology"/>
<dbReference type="PANTHER" id="PTHR43531">
    <property type="entry name" value="PROTEIN ICFG"/>
    <property type="match status" value="1"/>
</dbReference>
<reference evidence="3 4" key="1">
    <citation type="journal article" date="2019" name="Anaerobe">
        <title>Brachyspira catarrhinii sp. nov., an anaerobic intestinal spirochaete isolated from vervet monkeys may have been misidentified as Brachyspira aalborgi in previous studies.</title>
        <authorList>
            <person name="Phillips N.D."/>
            <person name="La T."/>
            <person name="Hampson D.J."/>
        </authorList>
    </citation>
    <scope>NUCLEOTIDE SEQUENCE [LARGE SCALE GENOMIC DNA]</scope>
    <source>
        <strain evidence="3 4">Z12</strain>
    </source>
</reference>
<evidence type="ECO:0000256" key="2">
    <source>
        <dbReference type="ARBA" id="ARBA00029447"/>
    </source>
</evidence>
<dbReference type="Proteomes" id="UP000310168">
    <property type="component" value="Unassembled WGS sequence"/>
</dbReference>
<evidence type="ECO:0000256" key="1">
    <source>
        <dbReference type="ARBA" id="ARBA00022500"/>
    </source>
</evidence>
<dbReference type="Gene3D" id="1.10.287.950">
    <property type="entry name" value="Methyl-accepting chemotaxis protein"/>
    <property type="match status" value="1"/>
</dbReference>
<name>A0ABY2TNZ3_9SPIR</name>
<organism evidence="3 4">
    <name type="scientific">Brachyspira catarrhinii</name>
    <dbReference type="NCBI Taxonomy" id="2528966"/>
    <lineage>
        <taxon>Bacteria</taxon>
        <taxon>Pseudomonadati</taxon>
        <taxon>Spirochaetota</taxon>
        <taxon>Spirochaetia</taxon>
        <taxon>Brachyspirales</taxon>
        <taxon>Brachyspiraceae</taxon>
        <taxon>Brachyspira</taxon>
    </lineage>
</organism>
<keyword evidence="4" id="KW-1185">Reference proteome</keyword>
<sequence>LLSEIEKSVNEVSEVLTGIANSSIQEESGIEQINQAVMELNNITQENSNMAQDSAMSSKEVSDRTENMVDEISYFKFQNDKK</sequence>
<protein>
    <submittedName>
        <fullName evidence="3">Methyl-accepting chemotaxis protein</fullName>
    </submittedName>
</protein>
<dbReference type="SUPFAM" id="SSF58104">
    <property type="entry name" value="Methyl-accepting chemotaxis protein (MCP) signaling domain"/>
    <property type="match status" value="1"/>
</dbReference>
<accession>A0ABY2TNZ3</accession>
<evidence type="ECO:0000313" key="4">
    <source>
        <dbReference type="Proteomes" id="UP000310168"/>
    </source>
</evidence>
<dbReference type="PANTHER" id="PTHR43531:SF11">
    <property type="entry name" value="METHYL-ACCEPTING CHEMOTAXIS PROTEIN 3"/>
    <property type="match status" value="1"/>
</dbReference>
<dbReference type="EMBL" id="SJDU01000300">
    <property type="protein sequence ID" value="TKZ31723.1"/>
    <property type="molecule type" value="Genomic_DNA"/>
</dbReference>
<feature type="non-terminal residue" evidence="3">
    <location>
        <position position="1"/>
    </location>
</feature>
<gene>
    <name evidence="3" type="ORF">EZH24_09690</name>
</gene>
<dbReference type="InterPro" id="IPR051310">
    <property type="entry name" value="MCP_chemotaxis"/>
</dbReference>